<evidence type="ECO:0000313" key="4">
    <source>
        <dbReference type="Proteomes" id="UP000298493"/>
    </source>
</evidence>
<dbReference type="Pfam" id="PF00646">
    <property type="entry name" value="F-box"/>
    <property type="match status" value="1"/>
</dbReference>
<dbReference type="Gene3D" id="3.80.10.10">
    <property type="entry name" value="Ribonuclease Inhibitor"/>
    <property type="match status" value="1"/>
</dbReference>
<keyword evidence="4" id="KW-1185">Reference proteome</keyword>
<reference evidence="3 4" key="1">
    <citation type="submission" date="2019-04" db="EMBL/GenBank/DDBJ databases">
        <title>High contiguity whole genome sequence and gene annotation resource for two Venturia nashicola isolates.</title>
        <authorList>
            <person name="Prokchorchik M."/>
            <person name="Won K."/>
            <person name="Lee Y."/>
            <person name="Choi E.D."/>
            <person name="Segonzac C."/>
            <person name="Sohn K.H."/>
        </authorList>
    </citation>
    <scope>NUCLEOTIDE SEQUENCE [LARGE SCALE GENOMIC DNA]</scope>
    <source>
        <strain evidence="3 4">PRI2</strain>
    </source>
</reference>
<proteinExistence type="predicted"/>
<dbReference type="InterPro" id="IPR032675">
    <property type="entry name" value="LRR_dom_sf"/>
</dbReference>
<feature type="compositionally biased region" description="Basic residues" evidence="1">
    <location>
        <begin position="466"/>
        <end position="476"/>
    </location>
</feature>
<sequence>MAASLIDDLPIELQGDIISYLDLPSLLQFRLVSRHINELSFPKFRSYFQTLQATFRHSALQRLINISQNQDLANSVEHIRIVMPRTYSLTSPTDQTSTQEGASLRKIYKLSLAISRFKNCYSLGTEPAKTPWSLLGPPVDNEIKSASEKLQAIQQAFDICGRPIQELKTGFWGGACVSLTKHLTQSTRSNLRRLYIECGPSSRSGEKNLSLDLPSLVYLNLKQVPNHDLGFLKSQRGFPSLKELEINLSSSYDAQLTHLADIIMRQPALEIVRISLLYSSASACSSFAKFCHIFKQLKVFHLKFDELNYSAGGNQTSVEFDCTDAEDLDRLASFSRTRPFASNFASDGPDVLENFDFDSFLHNTGNNDGDGGFGNMNSMTNSDNDGIQHDDGVQDDDGIQDDGGIEDPLSGDLEKGEGSGTYGIEGAKPRLVKIMKDEPFSNPLQNCDEKEDLKGHHPRPVTSQKRSLRRRITGSS</sequence>
<name>A0A4Z1PEG2_9PEZI</name>
<evidence type="ECO:0000259" key="2">
    <source>
        <dbReference type="PROSITE" id="PS50181"/>
    </source>
</evidence>
<dbReference type="SUPFAM" id="SSF52047">
    <property type="entry name" value="RNI-like"/>
    <property type="match status" value="1"/>
</dbReference>
<dbReference type="InterPro" id="IPR036047">
    <property type="entry name" value="F-box-like_dom_sf"/>
</dbReference>
<dbReference type="AlphaFoldDB" id="A0A4Z1PEG2"/>
<dbReference type="EMBL" id="SNSC02000001">
    <property type="protein sequence ID" value="TID27891.1"/>
    <property type="molecule type" value="Genomic_DNA"/>
</dbReference>
<evidence type="ECO:0000313" key="3">
    <source>
        <dbReference type="EMBL" id="TID27891.1"/>
    </source>
</evidence>
<accession>A0A4Z1PEG2</accession>
<dbReference type="CDD" id="cd09917">
    <property type="entry name" value="F-box_SF"/>
    <property type="match status" value="1"/>
</dbReference>
<feature type="compositionally biased region" description="Acidic residues" evidence="1">
    <location>
        <begin position="393"/>
        <end position="405"/>
    </location>
</feature>
<comment type="caution">
    <text evidence="3">The sequence shown here is derived from an EMBL/GenBank/DDBJ whole genome shotgun (WGS) entry which is preliminary data.</text>
</comment>
<dbReference type="InterPro" id="IPR001810">
    <property type="entry name" value="F-box_dom"/>
</dbReference>
<dbReference type="Proteomes" id="UP000298493">
    <property type="component" value="Unassembled WGS sequence"/>
</dbReference>
<organism evidence="3 4">
    <name type="scientific">Venturia nashicola</name>
    <dbReference type="NCBI Taxonomy" id="86259"/>
    <lineage>
        <taxon>Eukaryota</taxon>
        <taxon>Fungi</taxon>
        <taxon>Dikarya</taxon>
        <taxon>Ascomycota</taxon>
        <taxon>Pezizomycotina</taxon>
        <taxon>Dothideomycetes</taxon>
        <taxon>Pleosporomycetidae</taxon>
        <taxon>Venturiales</taxon>
        <taxon>Venturiaceae</taxon>
        <taxon>Venturia</taxon>
    </lineage>
</organism>
<dbReference type="PROSITE" id="PS50181">
    <property type="entry name" value="FBOX"/>
    <property type="match status" value="1"/>
</dbReference>
<feature type="region of interest" description="Disordered" evidence="1">
    <location>
        <begin position="368"/>
        <end position="476"/>
    </location>
</feature>
<evidence type="ECO:0000256" key="1">
    <source>
        <dbReference type="SAM" id="MobiDB-lite"/>
    </source>
</evidence>
<gene>
    <name evidence="3" type="ORF">E6O75_ATG00658</name>
</gene>
<protein>
    <recommendedName>
        <fullName evidence="2">F-box domain-containing protein</fullName>
    </recommendedName>
</protein>
<dbReference type="SUPFAM" id="SSF81383">
    <property type="entry name" value="F-box domain"/>
    <property type="match status" value="1"/>
</dbReference>
<feature type="domain" description="F-box" evidence="2">
    <location>
        <begin position="3"/>
        <end position="51"/>
    </location>
</feature>
<dbReference type="SMART" id="SM00256">
    <property type="entry name" value="FBOX"/>
    <property type="match status" value="1"/>
</dbReference>